<feature type="chain" id="PRO_5008008819" description="Secreted protein" evidence="1">
    <location>
        <begin position="30"/>
        <end position="89"/>
    </location>
</feature>
<protein>
    <recommendedName>
        <fullName evidence="4">Secreted protein</fullName>
    </recommendedName>
</protein>
<keyword evidence="1" id="KW-0732">Signal</keyword>
<name>A0A173LPT9_9ACTN</name>
<accession>A0A173LPT9</accession>
<gene>
    <name evidence="2" type="ORF">BJL86_3194</name>
</gene>
<organism evidence="2 3">
    <name type="scientific">Dietzia timorensis</name>
    <dbReference type="NCBI Taxonomy" id="499555"/>
    <lineage>
        <taxon>Bacteria</taxon>
        <taxon>Bacillati</taxon>
        <taxon>Actinomycetota</taxon>
        <taxon>Actinomycetes</taxon>
        <taxon>Mycobacteriales</taxon>
        <taxon>Dietziaceae</taxon>
        <taxon>Dietzia</taxon>
    </lineage>
</organism>
<keyword evidence="3" id="KW-1185">Reference proteome</keyword>
<evidence type="ECO:0000313" key="2">
    <source>
        <dbReference type="EMBL" id="ANI93953.1"/>
    </source>
</evidence>
<dbReference type="STRING" id="499555.BJL86_3194"/>
<sequence>MKKSILTRVAAVTGAATIAISGATGVAGAQEAPEASGSIPTSNLGSLENTPINQLVNDPEQFFQTSLLVPGSIVLGSLCFASMSNCNVT</sequence>
<reference evidence="2 3" key="1">
    <citation type="submission" date="2016-06" db="EMBL/GenBank/DDBJ databases">
        <title>Complete genome sequence of a saline-alkali tolerant type strain Dietzia timorensis ID05-A0528T.</title>
        <authorList>
            <person name="Wu X."/>
        </authorList>
    </citation>
    <scope>NUCLEOTIDE SEQUENCE [LARGE SCALE GENOMIC DNA]</scope>
    <source>
        <strain evidence="2 3">ID05-A0528</strain>
    </source>
</reference>
<dbReference type="KEGG" id="dtm:BJL86_3194"/>
<dbReference type="EMBL" id="CP015961">
    <property type="protein sequence ID" value="ANI93953.1"/>
    <property type="molecule type" value="Genomic_DNA"/>
</dbReference>
<evidence type="ECO:0000313" key="3">
    <source>
        <dbReference type="Proteomes" id="UP000186104"/>
    </source>
</evidence>
<dbReference type="AlphaFoldDB" id="A0A173LPT9"/>
<feature type="signal peptide" evidence="1">
    <location>
        <begin position="1"/>
        <end position="29"/>
    </location>
</feature>
<dbReference type="Proteomes" id="UP000186104">
    <property type="component" value="Chromosome"/>
</dbReference>
<evidence type="ECO:0000256" key="1">
    <source>
        <dbReference type="SAM" id="SignalP"/>
    </source>
</evidence>
<evidence type="ECO:0008006" key="4">
    <source>
        <dbReference type="Google" id="ProtNLM"/>
    </source>
</evidence>
<proteinExistence type="predicted"/>
<dbReference type="RefSeq" id="WP_067474032.1">
    <property type="nucleotide sequence ID" value="NZ_CP015961.1"/>
</dbReference>